<dbReference type="Pfam" id="PF00892">
    <property type="entry name" value="EamA"/>
    <property type="match status" value="2"/>
</dbReference>
<dbReference type="EMBL" id="CP017781">
    <property type="protein sequence ID" value="AOZ70172.1"/>
    <property type="molecule type" value="Genomic_DNA"/>
</dbReference>
<evidence type="ECO:0000256" key="2">
    <source>
        <dbReference type="ARBA" id="ARBA00022692"/>
    </source>
</evidence>
<feature type="transmembrane region" description="Helical" evidence="5">
    <location>
        <begin position="145"/>
        <end position="163"/>
    </location>
</feature>
<keyword evidence="4 5" id="KW-0472">Membrane</keyword>
<keyword evidence="3 5" id="KW-1133">Transmembrane helix</keyword>
<evidence type="ECO:0000313" key="7">
    <source>
        <dbReference type="EMBL" id="AOZ70172.1"/>
    </source>
</evidence>
<evidence type="ECO:0000259" key="6">
    <source>
        <dbReference type="Pfam" id="PF00892"/>
    </source>
</evidence>
<evidence type="ECO:0000256" key="4">
    <source>
        <dbReference type="ARBA" id="ARBA00023136"/>
    </source>
</evidence>
<keyword evidence="8" id="KW-1185">Reference proteome</keyword>
<organism evidence="7 8">
    <name type="scientific">Rhodobacter xanthinilyticus</name>
    <dbReference type="NCBI Taxonomy" id="1850250"/>
    <lineage>
        <taxon>Bacteria</taxon>
        <taxon>Pseudomonadati</taxon>
        <taxon>Pseudomonadota</taxon>
        <taxon>Alphaproteobacteria</taxon>
        <taxon>Rhodobacterales</taxon>
        <taxon>Rhodobacter group</taxon>
        <taxon>Rhodobacter</taxon>
    </lineage>
</organism>
<dbReference type="InterPro" id="IPR050638">
    <property type="entry name" value="AA-Vitamin_Transporters"/>
</dbReference>
<dbReference type="InterPro" id="IPR037185">
    <property type="entry name" value="EmrE-like"/>
</dbReference>
<dbReference type="RefSeq" id="WP_071166656.1">
    <property type="nucleotide sequence ID" value="NZ_CP017781.1"/>
</dbReference>
<feature type="domain" description="EamA" evidence="6">
    <location>
        <begin position="5"/>
        <end position="135"/>
    </location>
</feature>
<dbReference type="STRING" id="1850250.LPB142_13305"/>
<dbReference type="PANTHER" id="PTHR32322:SF9">
    <property type="entry name" value="AMINO-ACID METABOLITE EFFLUX PUMP-RELATED"/>
    <property type="match status" value="1"/>
</dbReference>
<dbReference type="GO" id="GO:0016020">
    <property type="term" value="C:membrane"/>
    <property type="evidence" value="ECO:0007669"/>
    <property type="project" value="UniProtKB-SubCell"/>
</dbReference>
<name>A0A1D9ME86_9RHOB</name>
<reference evidence="7 8" key="1">
    <citation type="submission" date="2016-10" db="EMBL/GenBank/DDBJ databases">
        <title>Rhodobacter sp. LPB0142, isolated from sea water.</title>
        <authorList>
            <person name="Kim E."/>
            <person name="Yi H."/>
        </authorList>
    </citation>
    <scope>NUCLEOTIDE SEQUENCE [LARGE SCALE GENOMIC DNA]</scope>
    <source>
        <strain evidence="7 8">LPB0142</strain>
    </source>
</reference>
<feature type="transmembrane region" description="Helical" evidence="5">
    <location>
        <begin position="34"/>
        <end position="53"/>
    </location>
</feature>
<dbReference type="InterPro" id="IPR000620">
    <property type="entry name" value="EamA_dom"/>
</dbReference>
<feature type="transmembrane region" description="Helical" evidence="5">
    <location>
        <begin position="202"/>
        <end position="224"/>
    </location>
</feature>
<gene>
    <name evidence="7" type="ORF">LPB142_13305</name>
</gene>
<protein>
    <recommendedName>
        <fullName evidence="6">EamA domain-containing protein</fullName>
    </recommendedName>
</protein>
<feature type="transmembrane region" description="Helical" evidence="5">
    <location>
        <begin position="257"/>
        <end position="274"/>
    </location>
</feature>
<feature type="transmembrane region" description="Helical" evidence="5">
    <location>
        <begin position="231"/>
        <end position="251"/>
    </location>
</feature>
<comment type="subcellular location">
    <subcellularLocation>
        <location evidence="1">Membrane</location>
        <topology evidence="1">Multi-pass membrane protein</topology>
    </subcellularLocation>
</comment>
<evidence type="ECO:0000256" key="1">
    <source>
        <dbReference type="ARBA" id="ARBA00004141"/>
    </source>
</evidence>
<dbReference type="Proteomes" id="UP000176562">
    <property type="component" value="Chromosome"/>
</dbReference>
<accession>A0A1D9ME86</accession>
<evidence type="ECO:0000256" key="5">
    <source>
        <dbReference type="SAM" id="Phobius"/>
    </source>
</evidence>
<keyword evidence="2 5" id="KW-0812">Transmembrane</keyword>
<evidence type="ECO:0000256" key="3">
    <source>
        <dbReference type="ARBA" id="ARBA00022989"/>
    </source>
</evidence>
<dbReference type="AlphaFoldDB" id="A0A1D9ME86"/>
<feature type="transmembrane region" description="Helical" evidence="5">
    <location>
        <begin position="170"/>
        <end position="190"/>
    </location>
</feature>
<dbReference type="SUPFAM" id="SSF103481">
    <property type="entry name" value="Multidrug resistance efflux transporter EmrE"/>
    <property type="match status" value="2"/>
</dbReference>
<feature type="transmembrane region" description="Helical" evidence="5">
    <location>
        <begin position="65"/>
        <end position="84"/>
    </location>
</feature>
<dbReference type="KEGG" id="rhp:LPB142_13305"/>
<feature type="transmembrane region" description="Helical" evidence="5">
    <location>
        <begin position="90"/>
        <end position="111"/>
    </location>
</feature>
<feature type="transmembrane region" description="Helical" evidence="5">
    <location>
        <begin position="118"/>
        <end position="139"/>
    </location>
</feature>
<evidence type="ECO:0000313" key="8">
    <source>
        <dbReference type="Proteomes" id="UP000176562"/>
    </source>
</evidence>
<sequence>MRLFLLTTLVMIAFAANSVLNRMAVGVAGLDPGVAGAVRLGAGAAVLLVLAVWRGGGGVARPRPAVALTGAGTLFLYIFGFTVANGRIEAGIGALILFGAVQITMFAAGLLMGERPGAARWLGAAVAFGGLVVLVAPAGGAGVDPLGAAMMALGGLGWGLYSLNGRRAGAPLAASAVNFTLALPLALGWVALRGGGDLTWGIWPALLSGAVTSGLGYALWYAVVPRLAPSLAAVAQLSVPVLAALGGAALLGEVPGGRFWLAAALVLGGIGLALRRPGRSGARG</sequence>
<dbReference type="PANTHER" id="PTHR32322">
    <property type="entry name" value="INNER MEMBRANE TRANSPORTER"/>
    <property type="match status" value="1"/>
</dbReference>
<proteinExistence type="predicted"/>
<feature type="domain" description="EamA" evidence="6">
    <location>
        <begin position="146"/>
        <end position="273"/>
    </location>
</feature>